<evidence type="ECO:0000313" key="9">
    <source>
        <dbReference type="EMBL" id="OHX65910.1"/>
    </source>
</evidence>
<keyword evidence="4 7" id="KW-1133">Transmembrane helix</keyword>
<feature type="transmembrane region" description="Helical" evidence="7">
    <location>
        <begin position="20"/>
        <end position="36"/>
    </location>
</feature>
<feature type="transmembrane region" description="Helical" evidence="7">
    <location>
        <begin position="92"/>
        <end position="109"/>
    </location>
</feature>
<feature type="domain" description="Integral membrane bound transporter" evidence="8">
    <location>
        <begin position="31"/>
        <end position="155"/>
    </location>
</feature>
<evidence type="ECO:0000256" key="3">
    <source>
        <dbReference type="ARBA" id="ARBA00022692"/>
    </source>
</evidence>
<evidence type="ECO:0000256" key="5">
    <source>
        <dbReference type="ARBA" id="ARBA00023136"/>
    </source>
</evidence>
<dbReference type="GO" id="GO:0005886">
    <property type="term" value="C:plasma membrane"/>
    <property type="evidence" value="ECO:0007669"/>
    <property type="project" value="UniProtKB-SubCell"/>
</dbReference>
<evidence type="ECO:0000256" key="4">
    <source>
        <dbReference type="ARBA" id="ARBA00022989"/>
    </source>
</evidence>
<keyword evidence="3 7" id="KW-0812">Transmembrane</keyword>
<gene>
    <name evidence="9" type="ORF">NH26_05855</name>
</gene>
<dbReference type="EMBL" id="JRYR02000001">
    <property type="protein sequence ID" value="OHX65910.1"/>
    <property type="molecule type" value="Genomic_DNA"/>
</dbReference>
<dbReference type="STRING" id="915059.NH26_05855"/>
<dbReference type="RefSeq" id="WP_044219079.1">
    <property type="nucleotide sequence ID" value="NZ_JRYR02000001.1"/>
</dbReference>
<comment type="caution">
    <text evidence="9">The sequence shown here is derived from an EMBL/GenBank/DDBJ whole genome shotgun (WGS) entry which is preliminary data.</text>
</comment>
<dbReference type="PANTHER" id="PTHR30509:SF9">
    <property type="entry name" value="MULTIDRUG RESISTANCE PROTEIN MDTO"/>
    <property type="match status" value="1"/>
</dbReference>
<feature type="transmembrane region" description="Helical" evidence="7">
    <location>
        <begin position="114"/>
        <end position="130"/>
    </location>
</feature>
<name>A0A1S1YY46_FLAPC</name>
<dbReference type="AlphaFoldDB" id="A0A1S1YY46"/>
<sequence length="352" mass="41140">MTLLKSIDDYIYKNVDKVHLYRTIFVVTFTFVFVNVLKIPHGTWMCITVTVLLGAYAEFGGIIHRIKQRILGTIIGSTTSVTIYFFFHNNLWFQTIAIIILIPTFYYVFRKYPYAYLVSVFTTLIILGVSEDKSIESALWRSGNIICGGLITLLFSFIFPVRGVKELRFEMANSIELIDKLYISTIEGKFQYKEYLDDIQKVYNSLRLQRKTYDHVIRESKHLKSKRKDLENCTIILRKLGGIVELLNSSAIASEIGNKYISQLYSIKEKQEFISTRIHEIVNQLRLNKYHKPEVVNLKLTSTRAELEKLYNENSDEHTPLSPYSYVWLNYQYAQQVFKLEECIQSIFNSDI</sequence>
<evidence type="ECO:0000313" key="10">
    <source>
        <dbReference type="Proteomes" id="UP000179797"/>
    </source>
</evidence>
<evidence type="ECO:0000256" key="6">
    <source>
        <dbReference type="ARBA" id="ARBA00043993"/>
    </source>
</evidence>
<dbReference type="InterPro" id="IPR049453">
    <property type="entry name" value="Memb_transporter_dom"/>
</dbReference>
<keyword evidence="10" id="KW-1185">Reference proteome</keyword>
<evidence type="ECO:0000256" key="1">
    <source>
        <dbReference type="ARBA" id="ARBA00004651"/>
    </source>
</evidence>
<evidence type="ECO:0000256" key="7">
    <source>
        <dbReference type="SAM" id="Phobius"/>
    </source>
</evidence>
<proteinExistence type="inferred from homology"/>
<evidence type="ECO:0000256" key="2">
    <source>
        <dbReference type="ARBA" id="ARBA00022475"/>
    </source>
</evidence>
<organism evidence="9 10">
    <name type="scientific">Flammeovirga pacifica</name>
    <dbReference type="NCBI Taxonomy" id="915059"/>
    <lineage>
        <taxon>Bacteria</taxon>
        <taxon>Pseudomonadati</taxon>
        <taxon>Bacteroidota</taxon>
        <taxon>Cytophagia</taxon>
        <taxon>Cytophagales</taxon>
        <taxon>Flammeovirgaceae</taxon>
        <taxon>Flammeovirga</taxon>
    </lineage>
</organism>
<comment type="subcellular location">
    <subcellularLocation>
        <location evidence="1">Cell membrane</location>
        <topology evidence="1">Multi-pass membrane protein</topology>
    </subcellularLocation>
</comment>
<keyword evidence="2" id="KW-1003">Cell membrane</keyword>
<keyword evidence="5 7" id="KW-0472">Membrane</keyword>
<protein>
    <recommendedName>
        <fullName evidence="8">Integral membrane bound transporter domain-containing protein</fullName>
    </recommendedName>
</protein>
<feature type="transmembrane region" description="Helical" evidence="7">
    <location>
        <begin position="142"/>
        <end position="161"/>
    </location>
</feature>
<feature type="transmembrane region" description="Helical" evidence="7">
    <location>
        <begin position="70"/>
        <end position="86"/>
    </location>
</feature>
<dbReference type="PANTHER" id="PTHR30509">
    <property type="entry name" value="P-HYDROXYBENZOIC ACID EFFLUX PUMP SUBUNIT-RELATED"/>
    <property type="match status" value="1"/>
</dbReference>
<comment type="similarity">
    <text evidence="6">Belongs to the YccS/YhfK family.</text>
</comment>
<feature type="transmembrane region" description="Helical" evidence="7">
    <location>
        <begin position="42"/>
        <end position="63"/>
    </location>
</feature>
<accession>A0A1S1YY46</accession>
<dbReference type="Proteomes" id="UP000179797">
    <property type="component" value="Unassembled WGS sequence"/>
</dbReference>
<dbReference type="Pfam" id="PF13515">
    <property type="entry name" value="FUSC_2"/>
    <property type="match status" value="1"/>
</dbReference>
<reference evidence="9 10" key="1">
    <citation type="journal article" date="2012" name="Int. J. Syst. Evol. Microbiol.">
        <title>Flammeovirga pacifica sp. nov., isolated from deep-sea sediment.</title>
        <authorList>
            <person name="Xu H."/>
            <person name="Fu Y."/>
            <person name="Yang N."/>
            <person name="Ding Z."/>
            <person name="Lai Q."/>
            <person name="Zeng R."/>
        </authorList>
    </citation>
    <scope>NUCLEOTIDE SEQUENCE [LARGE SCALE GENOMIC DNA]</scope>
    <source>
        <strain evidence="10">DSM 24597 / LMG 26175 / WPAGA1</strain>
    </source>
</reference>
<dbReference type="OrthoDB" id="977186at2"/>
<evidence type="ECO:0000259" key="8">
    <source>
        <dbReference type="Pfam" id="PF13515"/>
    </source>
</evidence>